<dbReference type="OrthoDB" id="496981at2759"/>
<evidence type="ECO:0000313" key="2">
    <source>
        <dbReference type="EMBL" id="CAF9923862.1"/>
    </source>
</evidence>
<reference evidence="2" key="1">
    <citation type="submission" date="2021-03" db="EMBL/GenBank/DDBJ databases">
        <authorList>
            <person name="Tagirdzhanova G."/>
        </authorList>
    </citation>
    <scope>NUCLEOTIDE SEQUENCE</scope>
</reference>
<dbReference type="PANTHER" id="PTHR48100">
    <property type="entry name" value="BROAD-SPECIFICITY PHOSPHATASE YOR283W-RELATED"/>
    <property type="match status" value="1"/>
</dbReference>
<dbReference type="Pfam" id="PF00300">
    <property type="entry name" value="His_Phos_1"/>
    <property type="match status" value="1"/>
</dbReference>
<dbReference type="CDD" id="cd07067">
    <property type="entry name" value="HP_PGM_like"/>
    <property type="match status" value="1"/>
</dbReference>
<accession>A0A8H3FEP0</accession>
<proteinExistence type="predicted"/>
<dbReference type="SUPFAM" id="SSF53254">
    <property type="entry name" value="Phosphoglycerate mutase-like"/>
    <property type="match status" value="1"/>
</dbReference>
<dbReference type="InterPro" id="IPR013078">
    <property type="entry name" value="His_Pase_superF_clade-1"/>
</dbReference>
<name>A0A8H3FEP0_9LECA</name>
<dbReference type="InterPro" id="IPR050275">
    <property type="entry name" value="PGM_Phosphatase"/>
</dbReference>
<gene>
    <name evidence="2" type="ORF">HETSPECPRED_005442</name>
</gene>
<evidence type="ECO:0000256" key="1">
    <source>
        <dbReference type="SAM" id="SignalP"/>
    </source>
</evidence>
<dbReference type="PANTHER" id="PTHR48100:SF32">
    <property type="entry name" value="ANCHORED PROTEIN, PUTATIVE (AFU_ORTHOLOGUE AFUA_1G10590)-RELATED"/>
    <property type="match status" value="1"/>
</dbReference>
<dbReference type="GO" id="GO:0016791">
    <property type="term" value="F:phosphatase activity"/>
    <property type="evidence" value="ECO:0007669"/>
    <property type="project" value="TreeGrafter"/>
</dbReference>
<sequence>MSLFITLAFLLASLTQASRIAPRQLKYSTVTGYFLQDDPSTNATSFNFTTTNFGLIDRAYASDPQGYTHLTQWQRFRREVSQLNRVAPRGVEYKVLYMGRHGDGFHNDAQAYYGTPAWNCYYSIRDGNSTITWADAHLSALGISQAVAVNRFWKSEIGNQKIPVPQTYYTSPLTRCLQTANLTFSGLALPHRYPFRPTVKELFREGISGHTCDRRGSKTYIHNAFPGYKIEDGFTETDQLWEALHGETSVDQDIRSKKVLDDVFSTDDSTYISITSHSGEIASILRVLGHRVFPLSTGAVIPVLVRVQTVKGESPTTASQSYTAICTCTSPPAITATTSDCTYPTATGVS</sequence>
<evidence type="ECO:0000313" key="3">
    <source>
        <dbReference type="Proteomes" id="UP000664521"/>
    </source>
</evidence>
<keyword evidence="3" id="KW-1185">Reference proteome</keyword>
<protein>
    <recommendedName>
        <fullName evidence="4">Phosphoglycerate mutase-like protein</fullName>
    </recommendedName>
</protein>
<dbReference type="SMART" id="SM00855">
    <property type="entry name" value="PGAM"/>
    <property type="match status" value="1"/>
</dbReference>
<organism evidence="2 3">
    <name type="scientific">Heterodermia speciosa</name>
    <dbReference type="NCBI Taxonomy" id="116794"/>
    <lineage>
        <taxon>Eukaryota</taxon>
        <taxon>Fungi</taxon>
        <taxon>Dikarya</taxon>
        <taxon>Ascomycota</taxon>
        <taxon>Pezizomycotina</taxon>
        <taxon>Lecanoromycetes</taxon>
        <taxon>OSLEUM clade</taxon>
        <taxon>Lecanoromycetidae</taxon>
        <taxon>Caliciales</taxon>
        <taxon>Physciaceae</taxon>
        <taxon>Heterodermia</taxon>
    </lineage>
</organism>
<dbReference type="Gene3D" id="3.40.50.1240">
    <property type="entry name" value="Phosphoglycerate mutase-like"/>
    <property type="match status" value="1"/>
</dbReference>
<dbReference type="Proteomes" id="UP000664521">
    <property type="component" value="Unassembled WGS sequence"/>
</dbReference>
<dbReference type="InterPro" id="IPR029033">
    <property type="entry name" value="His_PPase_superfam"/>
</dbReference>
<comment type="caution">
    <text evidence="2">The sequence shown here is derived from an EMBL/GenBank/DDBJ whole genome shotgun (WGS) entry which is preliminary data.</text>
</comment>
<feature type="signal peptide" evidence="1">
    <location>
        <begin position="1"/>
        <end position="17"/>
    </location>
</feature>
<evidence type="ECO:0008006" key="4">
    <source>
        <dbReference type="Google" id="ProtNLM"/>
    </source>
</evidence>
<dbReference type="EMBL" id="CAJPDS010000034">
    <property type="protein sequence ID" value="CAF9923862.1"/>
    <property type="molecule type" value="Genomic_DNA"/>
</dbReference>
<keyword evidence="1" id="KW-0732">Signal</keyword>
<dbReference type="AlphaFoldDB" id="A0A8H3FEP0"/>
<dbReference type="GO" id="GO:0005737">
    <property type="term" value="C:cytoplasm"/>
    <property type="evidence" value="ECO:0007669"/>
    <property type="project" value="TreeGrafter"/>
</dbReference>
<feature type="chain" id="PRO_5034689499" description="Phosphoglycerate mutase-like protein" evidence="1">
    <location>
        <begin position="18"/>
        <end position="350"/>
    </location>
</feature>